<feature type="domain" description="Toprim" evidence="1">
    <location>
        <begin position="3"/>
        <end position="143"/>
    </location>
</feature>
<dbReference type="Pfam" id="PF01751">
    <property type="entry name" value="Toprim"/>
    <property type="match status" value="1"/>
</dbReference>
<dbReference type="InterPro" id="IPR000380">
    <property type="entry name" value="Topo_IA"/>
</dbReference>
<dbReference type="EMBL" id="FUKW01000023">
    <property type="protein sequence ID" value="SJN19734.1"/>
    <property type="molecule type" value="Genomic_DNA"/>
</dbReference>
<dbReference type="InterPro" id="IPR006171">
    <property type="entry name" value="TOPRIM_dom"/>
</dbReference>
<dbReference type="GO" id="GO:0003917">
    <property type="term" value="F:DNA topoisomerase type I (single strand cut, ATP-independent) activity"/>
    <property type="evidence" value="ECO:0007669"/>
    <property type="project" value="InterPro"/>
</dbReference>
<proteinExistence type="predicted"/>
<dbReference type="GO" id="GO:0043597">
    <property type="term" value="C:cytoplasmic replication fork"/>
    <property type="evidence" value="ECO:0007669"/>
    <property type="project" value="TreeGrafter"/>
</dbReference>
<name>A0A1R4IJF5_9LACT</name>
<dbReference type="Gene3D" id="3.40.50.140">
    <property type="match status" value="1"/>
</dbReference>
<evidence type="ECO:0000313" key="3">
    <source>
        <dbReference type="Proteomes" id="UP000195611"/>
    </source>
</evidence>
<organism evidence="2 3">
    <name type="scientific">Marinilactibacillus psychrotolerans 42ea</name>
    <dbReference type="NCBI Taxonomy" id="1255609"/>
    <lineage>
        <taxon>Bacteria</taxon>
        <taxon>Bacillati</taxon>
        <taxon>Bacillota</taxon>
        <taxon>Bacilli</taxon>
        <taxon>Lactobacillales</taxon>
        <taxon>Carnobacteriaceae</taxon>
        <taxon>Marinilactibacillus</taxon>
    </lineage>
</organism>
<reference evidence="2 3" key="1">
    <citation type="submission" date="2017-02" db="EMBL/GenBank/DDBJ databases">
        <authorList>
            <person name="Peterson S.W."/>
        </authorList>
    </citation>
    <scope>NUCLEOTIDE SEQUENCE [LARGE SCALE GENOMIC DNA]</scope>
    <source>
        <strain evidence="2 3">42ea</strain>
    </source>
</reference>
<protein>
    <submittedName>
        <fullName evidence="2">DNA topoisomerase III</fullName>
        <ecNumber evidence="2">5.99.1.2</ecNumber>
    </submittedName>
</protein>
<dbReference type="RefSeq" id="WP_087057052.1">
    <property type="nucleotide sequence ID" value="NZ_FUKW01000023.1"/>
</dbReference>
<dbReference type="PANTHER" id="PTHR11390:SF21">
    <property type="entry name" value="DNA TOPOISOMERASE 3-ALPHA"/>
    <property type="match status" value="1"/>
</dbReference>
<dbReference type="GO" id="GO:0006265">
    <property type="term" value="P:DNA topological change"/>
    <property type="evidence" value="ECO:0007669"/>
    <property type="project" value="InterPro"/>
</dbReference>
<dbReference type="GO" id="GO:0006281">
    <property type="term" value="P:DNA repair"/>
    <property type="evidence" value="ECO:0007669"/>
    <property type="project" value="TreeGrafter"/>
</dbReference>
<dbReference type="GO" id="GO:0003677">
    <property type="term" value="F:DNA binding"/>
    <property type="evidence" value="ECO:0007669"/>
    <property type="project" value="InterPro"/>
</dbReference>
<dbReference type="Proteomes" id="UP000195611">
    <property type="component" value="Unassembled WGS sequence"/>
</dbReference>
<dbReference type="AlphaFoldDB" id="A0A1R4IJF5"/>
<dbReference type="EC" id="5.99.1.2" evidence="2"/>
<sequence length="165" mass="18953">MNKTVVLAEKPDQAKQYVKALGKVKNKTRAYIEVDSEIFEGKTIVTWGLGHLISLSKPMKYEGISKTWGYHNLPITPALESMKYEVSEGKEYQFNEVKKQLESADTIIIATDIDPEGENIAYLILNQCSDQVWEKDIKRLRPNTLNPKKLKDFFKDLNCKIKLDD</sequence>
<dbReference type="SMART" id="SM00493">
    <property type="entry name" value="TOPRIM"/>
    <property type="match status" value="1"/>
</dbReference>
<accession>A0A1R4IJF5</accession>
<dbReference type="GO" id="GO:0006310">
    <property type="term" value="P:DNA recombination"/>
    <property type="evidence" value="ECO:0007669"/>
    <property type="project" value="TreeGrafter"/>
</dbReference>
<dbReference type="SUPFAM" id="SSF56712">
    <property type="entry name" value="Prokaryotic type I DNA topoisomerase"/>
    <property type="match status" value="1"/>
</dbReference>
<dbReference type="PROSITE" id="PS50880">
    <property type="entry name" value="TOPRIM"/>
    <property type="match status" value="1"/>
</dbReference>
<dbReference type="InterPro" id="IPR023405">
    <property type="entry name" value="Topo_IA_core_domain"/>
</dbReference>
<evidence type="ECO:0000313" key="2">
    <source>
        <dbReference type="EMBL" id="SJN19734.1"/>
    </source>
</evidence>
<keyword evidence="2" id="KW-0413">Isomerase</keyword>
<gene>
    <name evidence="2" type="ORF">FM115_01305</name>
</gene>
<evidence type="ECO:0000259" key="1">
    <source>
        <dbReference type="PROSITE" id="PS50880"/>
    </source>
</evidence>
<dbReference type="InterPro" id="IPR034144">
    <property type="entry name" value="TOPRIM_TopoIII"/>
</dbReference>
<dbReference type="CDD" id="cd03362">
    <property type="entry name" value="TOPRIM_TopoIA_TopoIII"/>
    <property type="match status" value="1"/>
</dbReference>
<dbReference type="PANTHER" id="PTHR11390">
    <property type="entry name" value="PROKARYOTIC DNA TOPOISOMERASE"/>
    <property type="match status" value="1"/>
</dbReference>